<protein>
    <recommendedName>
        <fullName evidence="5">Type II secretion system protein G</fullName>
    </recommendedName>
</protein>
<keyword evidence="2" id="KW-1133">Transmembrane helix</keyword>
<evidence type="ECO:0008006" key="5">
    <source>
        <dbReference type="Google" id="ProtNLM"/>
    </source>
</evidence>
<feature type="transmembrane region" description="Helical" evidence="2">
    <location>
        <begin position="12"/>
        <end position="29"/>
    </location>
</feature>
<dbReference type="SUPFAM" id="SSF54523">
    <property type="entry name" value="Pili subunits"/>
    <property type="match status" value="1"/>
</dbReference>
<accession>A0ABU3K3Y7</accession>
<dbReference type="Proteomes" id="UP001250932">
    <property type="component" value="Unassembled WGS sequence"/>
</dbReference>
<evidence type="ECO:0000313" key="3">
    <source>
        <dbReference type="EMBL" id="MDT7041078.1"/>
    </source>
</evidence>
<keyword evidence="2" id="KW-0472">Membrane</keyword>
<keyword evidence="4" id="KW-1185">Reference proteome</keyword>
<evidence type="ECO:0000256" key="2">
    <source>
        <dbReference type="SAM" id="Phobius"/>
    </source>
</evidence>
<evidence type="ECO:0000313" key="4">
    <source>
        <dbReference type="Proteomes" id="UP001250932"/>
    </source>
</evidence>
<proteinExistence type="predicted"/>
<reference evidence="3 4" key="1">
    <citation type="journal article" date="2023" name="ISME J.">
        <title>Cultivation and genomic characterization of novel and ubiquitous marine nitrite-oxidizing bacteria from the Nitrospirales.</title>
        <authorList>
            <person name="Mueller A.J."/>
            <person name="Daebeler A."/>
            <person name="Herbold C.W."/>
            <person name="Kirkegaard R.H."/>
            <person name="Daims H."/>
        </authorList>
    </citation>
    <scope>NUCLEOTIDE SEQUENCE [LARGE SCALE GENOMIC DNA]</scope>
    <source>
        <strain evidence="3 4">EB</strain>
    </source>
</reference>
<keyword evidence="2" id="KW-0812">Transmembrane</keyword>
<sequence length="190" mass="20907">MAQISNQQGATYLVMMFIVVILGITLMAVSQHWSVIMKRDREAELLFRGSRIKEAIERYVADYEVQKATRANRYPMKLEDLTKRPKRYLQNVYKDPMTGKDFDLILVGKDIHGVRSASTDTPMDLVTFKGATSYDSIRFEAVAAGCGSNPANPAVPANCQQMPTSGEGQTVPAGEEPGNPEQGESEGAES</sequence>
<feature type="compositionally biased region" description="Polar residues" evidence="1">
    <location>
        <begin position="158"/>
        <end position="168"/>
    </location>
</feature>
<comment type="caution">
    <text evidence="3">The sequence shown here is derived from an EMBL/GenBank/DDBJ whole genome shotgun (WGS) entry which is preliminary data.</text>
</comment>
<name>A0ABU3K3Y7_9BACT</name>
<dbReference type="InterPro" id="IPR045584">
    <property type="entry name" value="Pilin-like"/>
</dbReference>
<dbReference type="EMBL" id="JAQOUE010000001">
    <property type="protein sequence ID" value="MDT7041078.1"/>
    <property type="molecule type" value="Genomic_DNA"/>
</dbReference>
<feature type="region of interest" description="Disordered" evidence="1">
    <location>
        <begin position="155"/>
        <end position="190"/>
    </location>
</feature>
<dbReference type="RefSeq" id="WP_313831437.1">
    <property type="nucleotide sequence ID" value="NZ_JAQOUE010000001.1"/>
</dbReference>
<organism evidence="3 4">
    <name type="scientific">Candidatus Nitronereus thalassa</name>
    <dbReference type="NCBI Taxonomy" id="3020898"/>
    <lineage>
        <taxon>Bacteria</taxon>
        <taxon>Pseudomonadati</taxon>
        <taxon>Nitrospirota</taxon>
        <taxon>Nitrospiria</taxon>
        <taxon>Nitrospirales</taxon>
        <taxon>Nitrospiraceae</taxon>
        <taxon>Candidatus Nitronereus</taxon>
    </lineage>
</organism>
<evidence type="ECO:0000256" key="1">
    <source>
        <dbReference type="SAM" id="MobiDB-lite"/>
    </source>
</evidence>
<gene>
    <name evidence="3" type="ORF">PPG34_01870</name>
</gene>